<keyword evidence="6" id="KW-0274">FAD</keyword>
<keyword evidence="7" id="KW-0862">Zinc</keyword>
<evidence type="ECO:0000256" key="8">
    <source>
        <dbReference type="ARBA" id="ARBA00023015"/>
    </source>
</evidence>
<reference evidence="15 16" key="1">
    <citation type="submission" date="2023-08" db="EMBL/GenBank/DDBJ databases">
        <title>Black Yeasts Isolated from many extreme environments.</title>
        <authorList>
            <person name="Coleine C."/>
            <person name="Stajich J.E."/>
            <person name="Selbmann L."/>
        </authorList>
    </citation>
    <scope>NUCLEOTIDE SEQUENCE [LARGE SCALE GENOMIC DNA]</scope>
    <source>
        <strain evidence="15 16">CCFEE 5386</strain>
    </source>
</reference>
<evidence type="ECO:0000256" key="9">
    <source>
        <dbReference type="ARBA" id="ARBA00023125"/>
    </source>
</evidence>
<comment type="subcellular location">
    <subcellularLocation>
        <location evidence="2">Nucleus</location>
    </subcellularLocation>
</comment>
<dbReference type="PANTHER" id="PTHR47782">
    <property type="entry name" value="ZN(II)2CYS6 TRANSCRIPTION FACTOR (EUROFUNG)-RELATED"/>
    <property type="match status" value="1"/>
</dbReference>
<dbReference type="Gene3D" id="2.40.110.10">
    <property type="entry name" value="Butyryl-CoA Dehydrogenase, subunit A, domain 2"/>
    <property type="match status" value="1"/>
</dbReference>
<keyword evidence="11" id="KW-0539">Nucleus</keyword>
<feature type="domain" description="Xylanolytic transcriptional activator regulatory" evidence="14">
    <location>
        <begin position="240"/>
        <end position="321"/>
    </location>
</feature>
<dbReference type="Proteomes" id="UP001308179">
    <property type="component" value="Unassembled WGS sequence"/>
</dbReference>
<evidence type="ECO:0000313" key="16">
    <source>
        <dbReference type="Proteomes" id="UP001308179"/>
    </source>
</evidence>
<dbReference type="InterPro" id="IPR052202">
    <property type="entry name" value="Yeast_MetPath_Reg"/>
</dbReference>
<keyword evidence="12" id="KW-0175">Coiled coil</keyword>
<dbReference type="SUPFAM" id="SSF56645">
    <property type="entry name" value="Acyl-CoA dehydrogenase NM domain-like"/>
    <property type="match status" value="1"/>
</dbReference>
<feature type="compositionally biased region" description="Low complexity" evidence="13">
    <location>
        <begin position="595"/>
        <end position="630"/>
    </location>
</feature>
<dbReference type="SUPFAM" id="SSF47203">
    <property type="entry name" value="Acyl-CoA dehydrogenase C-terminal domain-like"/>
    <property type="match status" value="1"/>
</dbReference>
<dbReference type="InterPro" id="IPR036250">
    <property type="entry name" value="AcylCo_DH-like_C"/>
</dbReference>
<sequence length="1312" mass="146111">MCEYFDSGKGQNVNRNYVVYLQHKVRELEEELDRTENEDAGEDQEGMMRHATVRVHDGQDSKYLGPSSGIAITRLVMQLAKQFTDAKSIKEIVPEQRARQIKELYHQEQAKPTSKIYPLISDVAATELPNRPLTDLLMQLYKLKVQPMYPALHEPTLDYDIDSVYKHGDTATPVQNFIVRMAIAISLQKMDTQYAGLADSYYLAALKYLDRVVSPMDLKTLQCFALMAEYSLLTPTRTAIYYVVGVAVRLLQALGFHEEKTITRGRPDGKVDFLEIDMRRRLFWCIIVMDFGLAHSLGRPAMLATGHDHIDVGWFETCDDVHIKPEGVDAAAIRPTLKKWIAIHFFKMRILQLEIRRKLYQRKRASPIDDSDPWFTYMDGKLCAWRDAAPNNDEGTGLDKAWFVARYNTIVVFLYRPSPQVPRPSLEAALKCFDACEYNIYVQREQIRRKNVDLTWIFTQTIFMTINTTLWSLSYVEVRRKHSKATVEKHLETAMDAIQLASDRWPGVASAVQLYHNLINAILKIYEKDGDIPISAATPSDVASPQMVDAFNTSATSPATASSNSVATPPLDHAPFGYFNQQARQSVEQPPPVPYQSDSYSSQSGPQQQQQPVQMTPPLQQPMMQQQQPMQHRHGGSGQMGQNMPQPQHPPPQMAPPSSSQGFNPNIYSNPLPQWTPDLAASGWNPAPQHMQYTNPSTSSTMPLPQQQQQPQQQVPYDGYDNTYDTYTHPSFDPHNASYPFPSVFPADPNSMHDYSTMHDPNNLQDPNYAFGGGSIGSIGSFGGGGAGNPWLNDYMNMNMDTGVFGSGLNQDQQQELMASLETKGVVDIQKTKQTTPPKVNLTGQEPQSTNPGTIALPTQSTMASTTPPTQTQTPIPFSEPPYLCGLPSPYYTPALHAWQRACRTFITTHLTPHAMDWERAETVPPHVFATFSKSHMLIPTLPAPLPAKELKACGIHEILGVVKVEDFTYFHNLIYTDEMSRSGLAGPGASLTTGIAFGVPCVIKYGSNELRERFLPDAFHGRTRFCIAITEPDAGSDVANIQTTAVRSQDGGSYVVNGSKKWITNGIWSDYASMAVRTGGPGAGGLSLLVVPLKGQKGVTMRRMKVQGQMAGGTTFIELEDVEVPVGNLIGEEGMGMRYIMNNFNHERLTIAIGATRQSRVALAAAFEYCLKREAFGKTLMEQPVVRHRLAKAGALLESQWAWVEQFVYQMVNMSKEAADVELGGLTAAAKANAGMVLKECADTAVLLFGGNGFTRTGQGEIAERMWREVNGHRIPGGSEDVLLDLMIRQLAKNYQRKTKELERPRGSSRL</sequence>
<name>A0ABR0LG80_9PEZI</name>
<dbReference type="CDD" id="cd12148">
    <property type="entry name" value="fungal_TF_MHR"/>
    <property type="match status" value="1"/>
</dbReference>
<dbReference type="InterPro" id="IPR007219">
    <property type="entry name" value="XnlR_reg_dom"/>
</dbReference>
<organism evidence="15 16">
    <name type="scientific">Rachicladosporium monterosium</name>
    <dbReference type="NCBI Taxonomy" id="1507873"/>
    <lineage>
        <taxon>Eukaryota</taxon>
        <taxon>Fungi</taxon>
        <taxon>Dikarya</taxon>
        <taxon>Ascomycota</taxon>
        <taxon>Pezizomycotina</taxon>
        <taxon>Dothideomycetes</taxon>
        <taxon>Dothideomycetidae</taxon>
        <taxon>Cladosporiales</taxon>
        <taxon>Cladosporiaceae</taxon>
        <taxon>Rachicladosporium</taxon>
    </lineage>
</organism>
<dbReference type="InterPro" id="IPR006091">
    <property type="entry name" value="Acyl-CoA_Oxase/DH_mid-dom"/>
</dbReference>
<dbReference type="PANTHER" id="PTHR47782:SF8">
    <property type="entry name" value="ZN(II)2CYS6 TRANSCRIPTION FACTOR (EUROFUNG)"/>
    <property type="match status" value="1"/>
</dbReference>
<evidence type="ECO:0000256" key="10">
    <source>
        <dbReference type="ARBA" id="ARBA00023163"/>
    </source>
</evidence>
<evidence type="ECO:0000256" key="2">
    <source>
        <dbReference type="ARBA" id="ARBA00004123"/>
    </source>
</evidence>
<dbReference type="InterPro" id="IPR009075">
    <property type="entry name" value="AcylCo_DH/oxidase_C"/>
</dbReference>
<protein>
    <recommendedName>
        <fullName evidence="14">Xylanolytic transcriptional activator regulatory domain-containing protein</fullName>
    </recommendedName>
</protein>
<feature type="compositionally biased region" description="Polar residues" evidence="13">
    <location>
        <begin position="579"/>
        <end position="588"/>
    </location>
</feature>
<feature type="compositionally biased region" description="Polar residues" evidence="13">
    <location>
        <begin position="834"/>
        <end position="853"/>
    </location>
</feature>
<evidence type="ECO:0000256" key="4">
    <source>
        <dbReference type="ARBA" id="ARBA00022630"/>
    </source>
</evidence>
<comment type="caution">
    <text evidence="15">The sequence shown here is derived from an EMBL/GenBank/DDBJ whole genome shotgun (WGS) entry which is preliminary data.</text>
</comment>
<proteinExistence type="inferred from homology"/>
<evidence type="ECO:0000256" key="6">
    <source>
        <dbReference type="ARBA" id="ARBA00022827"/>
    </source>
</evidence>
<keyword evidence="8" id="KW-0805">Transcription regulation</keyword>
<evidence type="ECO:0000256" key="13">
    <source>
        <dbReference type="SAM" id="MobiDB-lite"/>
    </source>
</evidence>
<dbReference type="Gene3D" id="1.10.540.10">
    <property type="entry name" value="Acyl-CoA dehydrogenase/oxidase, N-terminal domain"/>
    <property type="match status" value="1"/>
</dbReference>
<dbReference type="Pfam" id="PF00441">
    <property type="entry name" value="Acyl-CoA_dh_1"/>
    <property type="match status" value="1"/>
</dbReference>
<dbReference type="Pfam" id="PF04082">
    <property type="entry name" value="Fungal_trans"/>
    <property type="match status" value="1"/>
</dbReference>
<evidence type="ECO:0000256" key="12">
    <source>
        <dbReference type="SAM" id="Coils"/>
    </source>
</evidence>
<evidence type="ECO:0000256" key="11">
    <source>
        <dbReference type="ARBA" id="ARBA00023242"/>
    </source>
</evidence>
<evidence type="ECO:0000256" key="5">
    <source>
        <dbReference type="ARBA" id="ARBA00022723"/>
    </source>
</evidence>
<feature type="region of interest" description="Disordered" evidence="13">
    <location>
        <begin position="834"/>
        <end position="874"/>
    </location>
</feature>
<evidence type="ECO:0000259" key="14">
    <source>
        <dbReference type="SMART" id="SM00906"/>
    </source>
</evidence>
<evidence type="ECO:0000256" key="7">
    <source>
        <dbReference type="ARBA" id="ARBA00022833"/>
    </source>
</evidence>
<dbReference type="Pfam" id="PF02770">
    <property type="entry name" value="Acyl-CoA_dh_M"/>
    <property type="match status" value="1"/>
</dbReference>
<feature type="compositionally biased region" description="Polar residues" evidence="13">
    <location>
        <begin position="663"/>
        <end position="673"/>
    </location>
</feature>
<gene>
    <name evidence="15" type="ORF">LTR32_000351</name>
</gene>
<keyword evidence="16" id="KW-1185">Reference proteome</keyword>
<feature type="compositionally biased region" description="Polar residues" evidence="13">
    <location>
        <begin position="691"/>
        <end position="704"/>
    </location>
</feature>
<evidence type="ECO:0000313" key="15">
    <source>
        <dbReference type="EMBL" id="KAK5148310.1"/>
    </source>
</evidence>
<dbReference type="InterPro" id="IPR037069">
    <property type="entry name" value="AcylCoA_DH/ox_N_sf"/>
</dbReference>
<feature type="region of interest" description="Disordered" evidence="13">
    <location>
        <begin position="554"/>
        <end position="715"/>
    </location>
</feature>
<dbReference type="InterPro" id="IPR046373">
    <property type="entry name" value="Acyl-CoA_Oxase/DH_mid-dom_sf"/>
</dbReference>
<evidence type="ECO:0000256" key="1">
    <source>
        <dbReference type="ARBA" id="ARBA00001974"/>
    </source>
</evidence>
<keyword evidence="9" id="KW-0238">DNA-binding</keyword>
<dbReference type="SMART" id="SM00906">
    <property type="entry name" value="Fungal_trans"/>
    <property type="match status" value="1"/>
</dbReference>
<feature type="compositionally biased region" description="Low complexity" evidence="13">
    <location>
        <begin position="858"/>
        <end position="874"/>
    </location>
</feature>
<dbReference type="InterPro" id="IPR009100">
    <property type="entry name" value="AcylCoA_DH/oxidase_NM_dom_sf"/>
</dbReference>
<feature type="compositionally biased region" description="Low complexity" evidence="13">
    <location>
        <begin position="554"/>
        <end position="570"/>
    </location>
</feature>
<feature type="compositionally biased region" description="Low complexity" evidence="13">
    <location>
        <begin position="705"/>
        <end position="715"/>
    </location>
</feature>
<keyword evidence="5" id="KW-0479">Metal-binding</keyword>
<comment type="cofactor">
    <cofactor evidence="1">
        <name>FAD</name>
        <dbReference type="ChEBI" id="CHEBI:57692"/>
    </cofactor>
</comment>
<dbReference type="Gene3D" id="1.20.140.10">
    <property type="entry name" value="Butyryl-CoA Dehydrogenase, subunit A, domain 3"/>
    <property type="match status" value="1"/>
</dbReference>
<feature type="coiled-coil region" evidence="12">
    <location>
        <begin position="18"/>
        <end position="45"/>
    </location>
</feature>
<evidence type="ECO:0000256" key="3">
    <source>
        <dbReference type="ARBA" id="ARBA00009347"/>
    </source>
</evidence>
<comment type="similarity">
    <text evidence="3">Belongs to the acyl-CoA dehydrogenase family.</text>
</comment>
<dbReference type="Pfam" id="PF02771">
    <property type="entry name" value="Acyl-CoA_dh_N"/>
    <property type="match status" value="1"/>
</dbReference>
<dbReference type="EMBL" id="JAVRRR010000009">
    <property type="protein sequence ID" value="KAK5148310.1"/>
    <property type="molecule type" value="Genomic_DNA"/>
</dbReference>
<dbReference type="InterPro" id="IPR013786">
    <property type="entry name" value="AcylCoA_DH/ox_N"/>
</dbReference>
<keyword evidence="4" id="KW-0285">Flavoprotein</keyword>
<keyword evidence="10" id="KW-0804">Transcription</keyword>
<accession>A0ABR0LG80</accession>